<dbReference type="InterPro" id="IPR002110">
    <property type="entry name" value="Ankyrin_rpt"/>
</dbReference>
<keyword evidence="2" id="KW-1133">Transmembrane helix</keyword>
<dbReference type="PANTHER" id="PTHR24128">
    <property type="entry name" value="HOMEOBOX PROTEIN WARIAI"/>
    <property type="match status" value="1"/>
</dbReference>
<gene>
    <name evidence="3" type="ORF">PIB30_049726</name>
</gene>
<dbReference type="PANTHER" id="PTHR24128:SF24">
    <property type="entry name" value="ANKYRIN REPEAT PROTEIN"/>
    <property type="match status" value="1"/>
</dbReference>
<feature type="transmembrane region" description="Helical" evidence="2">
    <location>
        <begin position="332"/>
        <end position="356"/>
    </location>
</feature>
<dbReference type="InterPro" id="IPR036770">
    <property type="entry name" value="Ankyrin_rpt-contain_sf"/>
</dbReference>
<comment type="subcellular location">
    <subcellularLocation>
        <location evidence="1">Cell membrane</location>
        <topology evidence="1">Peripheral membrane protein</topology>
        <orientation evidence="1">Cytoplasmic side</orientation>
    </subcellularLocation>
</comment>
<accession>A0ABU6SH99</accession>
<evidence type="ECO:0000256" key="2">
    <source>
        <dbReference type="SAM" id="Phobius"/>
    </source>
</evidence>
<evidence type="ECO:0000256" key="1">
    <source>
        <dbReference type="ARBA" id="ARBA00004413"/>
    </source>
</evidence>
<organism evidence="3 4">
    <name type="scientific">Stylosanthes scabra</name>
    <dbReference type="NCBI Taxonomy" id="79078"/>
    <lineage>
        <taxon>Eukaryota</taxon>
        <taxon>Viridiplantae</taxon>
        <taxon>Streptophyta</taxon>
        <taxon>Embryophyta</taxon>
        <taxon>Tracheophyta</taxon>
        <taxon>Spermatophyta</taxon>
        <taxon>Magnoliopsida</taxon>
        <taxon>eudicotyledons</taxon>
        <taxon>Gunneridae</taxon>
        <taxon>Pentapetalae</taxon>
        <taxon>rosids</taxon>
        <taxon>fabids</taxon>
        <taxon>Fabales</taxon>
        <taxon>Fabaceae</taxon>
        <taxon>Papilionoideae</taxon>
        <taxon>50 kb inversion clade</taxon>
        <taxon>dalbergioids sensu lato</taxon>
        <taxon>Dalbergieae</taxon>
        <taxon>Pterocarpus clade</taxon>
        <taxon>Stylosanthes</taxon>
    </lineage>
</organism>
<evidence type="ECO:0008006" key="5">
    <source>
        <dbReference type="Google" id="ProtNLM"/>
    </source>
</evidence>
<protein>
    <recommendedName>
        <fullName evidence="5">PGG domain-containing protein</fullName>
    </recommendedName>
</protein>
<name>A0ABU6SH99_9FABA</name>
<dbReference type="EMBL" id="JASCZI010060751">
    <property type="protein sequence ID" value="MED6135771.1"/>
    <property type="molecule type" value="Genomic_DNA"/>
</dbReference>
<evidence type="ECO:0000313" key="4">
    <source>
        <dbReference type="Proteomes" id="UP001341840"/>
    </source>
</evidence>
<comment type="caution">
    <text evidence="3">The sequence shown here is derived from an EMBL/GenBank/DDBJ whole genome shotgun (WGS) entry which is preliminary data.</text>
</comment>
<dbReference type="SUPFAM" id="SSF48403">
    <property type="entry name" value="Ankyrin repeat"/>
    <property type="match status" value="1"/>
</dbReference>
<keyword evidence="2" id="KW-0472">Membrane</keyword>
<dbReference type="Proteomes" id="UP001341840">
    <property type="component" value="Unassembled WGS sequence"/>
</dbReference>
<dbReference type="Gene3D" id="1.25.40.20">
    <property type="entry name" value="Ankyrin repeat-containing domain"/>
    <property type="match status" value="2"/>
</dbReference>
<keyword evidence="2" id="KW-0812">Transmembrane</keyword>
<keyword evidence="4" id="KW-1185">Reference proteome</keyword>
<sequence>MANICKELYAAASLGDIDGIYKAIKKNPRILKEIDEDPFVNAPLHVAALAGKVRQKESAQCGASPCRNQQIKELVRVKGREGITPLHFICQCGDSKENIRLLIDFLEACPDCIEDVNVRNETALHVALINGNLRAFRVLIGWLKNNFRKGALLQETSILNCKDSAGSTILHVATLNHNKQAIDLLIERVKINAKNLENQTALDLAEDHGLPITIKTTLLKAKAKRGVSVDDDDSKREDKLTKSKLPLLKHFIMLIECTRTETSEEHRNTCMVIATLVLTAIYQTVLSSPGGLTQPQAQGGTDNNNLVNVTSSLNSTFNTTTTGAGKSVLRGYVFSIVTLLNSVVFLGGYSIILAVLPRVQIARIAAMALLLF</sequence>
<dbReference type="SMART" id="SM00248">
    <property type="entry name" value="ANK"/>
    <property type="match status" value="3"/>
</dbReference>
<reference evidence="3 4" key="1">
    <citation type="journal article" date="2023" name="Plants (Basel)">
        <title>Bridging the Gap: Combining Genomics and Transcriptomics Approaches to Understand Stylosanthes scabra, an Orphan Legume from the Brazilian Caatinga.</title>
        <authorList>
            <person name="Ferreira-Neto J.R.C."/>
            <person name="da Silva M.D."/>
            <person name="Binneck E."/>
            <person name="de Melo N.F."/>
            <person name="da Silva R.H."/>
            <person name="de Melo A.L.T.M."/>
            <person name="Pandolfi V."/>
            <person name="Bustamante F.O."/>
            <person name="Brasileiro-Vidal A.C."/>
            <person name="Benko-Iseppon A.M."/>
        </authorList>
    </citation>
    <scope>NUCLEOTIDE SEQUENCE [LARGE SCALE GENOMIC DNA]</scope>
    <source>
        <tissue evidence="3">Leaves</tissue>
    </source>
</reference>
<evidence type="ECO:0000313" key="3">
    <source>
        <dbReference type="EMBL" id="MED6135771.1"/>
    </source>
</evidence>
<proteinExistence type="predicted"/>
<dbReference type="Pfam" id="PF12796">
    <property type="entry name" value="Ank_2"/>
    <property type="match status" value="1"/>
</dbReference>